<evidence type="ECO:0000256" key="2">
    <source>
        <dbReference type="ARBA" id="ARBA00006682"/>
    </source>
</evidence>
<dbReference type="Pfam" id="PF24499">
    <property type="entry name" value="Ig_TMEM131L_4"/>
    <property type="match status" value="1"/>
</dbReference>
<dbReference type="EMBL" id="GL732524">
    <property type="protein sequence ID" value="EFX89669.1"/>
    <property type="molecule type" value="Genomic_DNA"/>
</dbReference>
<evidence type="ECO:0000256" key="6">
    <source>
        <dbReference type="ARBA" id="ARBA00023136"/>
    </source>
</evidence>
<dbReference type="Pfam" id="PF24501">
    <property type="entry name" value="Ig_TMEM131L_5"/>
    <property type="match status" value="1"/>
</dbReference>
<sequence>MVIKQMVVSLVDSLQRERESNDYFIAQGDDDPIAAQRPVAACGNKTHHASCCDMYTVKPVVPLSHISCFTCHISDQSERNDALRLVEKSGIRNCGSRRPTLRYFVSESTMRMCERDEFISMNQNRSLGFRIQDIGSSQNIRQEEGKPVQPIANHVKKQSNLITDSHGSLLFDPPLLDFGDCAVSVVWRQKVNIKNNRINEKPINILSISGSSLHFHCSFVEDKVLESSANTSFEVVFLSREEGYVEDTLYIHTTRGSFPYRIQARGLPNPFLAKPFVNVRIPVNTTFSPLIHLYNPFASALQVLEMFGSSCDIHLEMPMGGERENESLDWWLIPPHQSKAIAKVNFLAMRALNVTAFVRIRTNYTAHPHGSLMLPISLEVTSQPLLFCPQQYLDFGVVDANDPPKTLKLFVINSGNRPITVQTVTAMPLSEGLSIEFSPVKVPPSLTTPTLVALVTFNPSSVSQLKTASGRIVVQSKSGQFKATVGYQITVAASYLRYNRSSTQFLASQHLQLPSCQTLSVDNEFALPVDVLSAALSPQEYIEARNFSQTVLRTREQGLLLQLCLVKMPPLLGTPFVVNLHLKTNASAGLDIPVSVFSGKVVPIWRDEQEEDEEPESRGNNATNRFIGWLTEGSSKEIHLALWNPNPVGVSLQGWGTNCSNAVLTYLGSESGTPAQFKSRFHFGNLTMATTVRPGSFAVFQLQILMQLDEAREVDVSSALFVHVRTVLETVAITLRYRTVTGSIRTIPDPLPWKANFLDPYLTTEVRLNSTLNESVTVVGFQAPAPFQHKLSFNLYNGNTSSIIHAMQSAGVARLAYPLDWHCAASPLSKLVSDWQLGQQRWWNALGDLDLTTSLYRCYESLSQSIWNQVASVKLVTKEIGFTEMPLRVDVNWPRLATKRRLHFPLTEMGRSSRMDLKLANPTASVVLAQILWLEDAQVEMKDLVSKLPAHLTEGIELPSLGGLKKNKQLQQNLKRSAFVLTEAEGDEQQESQDSVMVYLTPGSQAQLSVTFSPTTDLKYRSLLVIKNNVTGLELVSLSGQGQSAKFLLANRKPGSTQPLLFDIGEQHLKNCETGPNGGGSWQSRFQYLLPSVTVKRTFTARNRGPFPITITGFDINQSPCEGYGFRVLQCQPMTLLPNQSLSMEVAFTPDFTQTRVVRTLRLHSTVGGQDTPLNYTLMATLPTHMLVLCAAVLPRPNWEQFFYYGSVAVSVFLLLCVVTAATLEADRILRSGVVSMVTVVAAHSATREASDLEYSPSTAGHLLDLRAVGKEATTQLSSKPAPSPPPALSPLIEVSAKSTTGRGKKNKSKNKSRSALQPTAPLGTVKPPLVSWTPPAPKRSATPSPTISSSSQRSQTPPLSANVPPPQPSLPVPTLKVVTTKEETRLFKPKPNNKKTKSKSTPTAPSTNEDMKQQHAAKAAPVQPVTPVMPVVTTPSILVVAPSPPVPAPQPTSTATDESSEKRGRSSSVPSNNRNKANVTPTVQKSKNHPPPPPQPPKSSATPPVIVPTTTTSIATIVEAPKKMTETAAATATVTTTTTSTAATPVASVWQPRTHNKSLVKTPVTPLLQQTTNRPQPPVGKILPEVRRVAEEHPVLPKPIGYRHVREKASPPPTCSTWNTEPNQPWYSLTTPTSPPSAPSGAWWPDGSSNPLHYLESSPDCWFGLPRLTSDYTESASIGSSMWPASSTNPSGGPATPDVWPEVQPSPPSPLLQTLNNTAPVSRVYSPWSVPHWFDITQTRQQQQRQSQDPLLHLNPPNVVSTSNQLLQNNSLWDSSATRNNNNSSPPSNESWPSYSQF</sequence>
<keyword evidence="4" id="KW-0732">Signal</keyword>
<gene>
    <name evidence="13" type="ORF">DAPPUDRAFT_220486</name>
</gene>
<evidence type="ECO:0000259" key="12">
    <source>
        <dbReference type="Pfam" id="PF24501"/>
    </source>
</evidence>
<evidence type="ECO:0000313" key="13">
    <source>
        <dbReference type="EMBL" id="EFX89669.1"/>
    </source>
</evidence>
<reference evidence="13 14" key="1">
    <citation type="journal article" date="2011" name="Science">
        <title>The ecoresponsive genome of Daphnia pulex.</title>
        <authorList>
            <person name="Colbourne J.K."/>
            <person name="Pfrender M.E."/>
            <person name="Gilbert D."/>
            <person name="Thomas W.K."/>
            <person name="Tucker A."/>
            <person name="Oakley T.H."/>
            <person name="Tokishita S."/>
            <person name="Aerts A."/>
            <person name="Arnold G.J."/>
            <person name="Basu M.K."/>
            <person name="Bauer D.J."/>
            <person name="Caceres C.E."/>
            <person name="Carmel L."/>
            <person name="Casola C."/>
            <person name="Choi J.H."/>
            <person name="Detter J.C."/>
            <person name="Dong Q."/>
            <person name="Dusheyko S."/>
            <person name="Eads B.D."/>
            <person name="Frohlich T."/>
            <person name="Geiler-Samerotte K.A."/>
            <person name="Gerlach D."/>
            <person name="Hatcher P."/>
            <person name="Jogdeo S."/>
            <person name="Krijgsveld J."/>
            <person name="Kriventseva E.V."/>
            <person name="Kultz D."/>
            <person name="Laforsch C."/>
            <person name="Lindquist E."/>
            <person name="Lopez J."/>
            <person name="Manak J.R."/>
            <person name="Muller J."/>
            <person name="Pangilinan J."/>
            <person name="Patwardhan R.P."/>
            <person name="Pitluck S."/>
            <person name="Pritham E.J."/>
            <person name="Rechtsteiner A."/>
            <person name="Rho M."/>
            <person name="Rogozin I.B."/>
            <person name="Sakarya O."/>
            <person name="Salamov A."/>
            <person name="Schaack S."/>
            <person name="Shapiro H."/>
            <person name="Shiga Y."/>
            <person name="Skalitzky C."/>
            <person name="Smith Z."/>
            <person name="Souvorov A."/>
            <person name="Sung W."/>
            <person name="Tang Z."/>
            <person name="Tsuchiya D."/>
            <person name="Tu H."/>
            <person name="Vos H."/>
            <person name="Wang M."/>
            <person name="Wolf Y.I."/>
            <person name="Yamagata H."/>
            <person name="Yamada T."/>
            <person name="Ye Y."/>
            <person name="Shaw J.R."/>
            <person name="Andrews J."/>
            <person name="Crease T.J."/>
            <person name="Tang H."/>
            <person name="Lucas S.M."/>
            <person name="Robertson H.M."/>
            <person name="Bork P."/>
            <person name="Koonin E.V."/>
            <person name="Zdobnov E.M."/>
            <person name="Grigoriev I.V."/>
            <person name="Lynch M."/>
            <person name="Boore J.L."/>
        </authorList>
    </citation>
    <scope>NUCLEOTIDE SEQUENCE [LARGE SCALE GENOMIC DNA]</scope>
</reference>
<feature type="region of interest" description="Disordered" evidence="7">
    <location>
        <begin position="1678"/>
        <end position="1716"/>
    </location>
</feature>
<feature type="domain" description="TMEM131L fifth Ig-like" evidence="12">
    <location>
        <begin position="1103"/>
        <end position="1166"/>
    </location>
</feature>
<keyword evidence="5 8" id="KW-1133">Transmembrane helix</keyword>
<dbReference type="KEGG" id="dpx:DAPPUDRAFT_220486"/>
<feature type="compositionally biased region" description="Low complexity" evidence="7">
    <location>
        <begin position="1776"/>
        <end position="1799"/>
    </location>
</feature>
<feature type="compositionally biased region" description="Polar residues" evidence="7">
    <location>
        <begin position="1467"/>
        <end position="1485"/>
    </location>
</feature>
<evidence type="ECO:0000259" key="10">
    <source>
        <dbReference type="Pfam" id="PF24495"/>
    </source>
</evidence>
<feature type="region of interest" description="Disordered" evidence="7">
    <location>
        <begin position="1440"/>
        <end position="1514"/>
    </location>
</feature>
<evidence type="ECO:0000313" key="14">
    <source>
        <dbReference type="Proteomes" id="UP000000305"/>
    </source>
</evidence>
<dbReference type="GO" id="GO:0016020">
    <property type="term" value="C:membrane"/>
    <property type="evidence" value="ECO:0000318"/>
    <property type="project" value="GO_Central"/>
</dbReference>
<name>E9FTB8_DAPPU</name>
<dbReference type="InterPro" id="IPR022113">
    <property type="entry name" value="TMEM131L_N"/>
</dbReference>
<accession>E9FTB8</accession>
<evidence type="ECO:0000259" key="9">
    <source>
        <dbReference type="Pfam" id="PF12371"/>
    </source>
</evidence>
<feature type="compositionally biased region" description="Low complexity" evidence="7">
    <location>
        <begin position="1740"/>
        <end position="1749"/>
    </location>
</feature>
<keyword evidence="14" id="KW-1185">Reference proteome</keyword>
<evidence type="ECO:0000259" key="11">
    <source>
        <dbReference type="Pfam" id="PF24499"/>
    </source>
</evidence>
<feature type="compositionally biased region" description="Basic residues" evidence="7">
    <location>
        <begin position="1388"/>
        <end position="1399"/>
    </location>
</feature>
<dbReference type="InterPro" id="IPR056311">
    <property type="entry name" value="TMEM131_Ig_2"/>
</dbReference>
<evidence type="ECO:0000256" key="3">
    <source>
        <dbReference type="ARBA" id="ARBA00022692"/>
    </source>
</evidence>
<dbReference type="FunCoup" id="E9FTB8">
    <property type="interactions" value="1910"/>
</dbReference>
<dbReference type="InParanoid" id="E9FTB8"/>
<dbReference type="OMA" id="CFPGKLC"/>
<dbReference type="PANTHER" id="PTHR22050">
    <property type="entry name" value="RW1 PROTEIN HOMOLOG"/>
    <property type="match status" value="1"/>
</dbReference>
<dbReference type="HOGENOM" id="CLU_238140_0_0_1"/>
<feature type="domain" description="Transmembrane protein 131-like N-terminal" evidence="9">
    <location>
        <begin position="171"/>
        <end position="253"/>
    </location>
</feature>
<feature type="compositionally biased region" description="Polar residues" evidence="7">
    <location>
        <begin position="1678"/>
        <end position="1692"/>
    </location>
</feature>
<feature type="compositionally biased region" description="Low complexity" evidence="7">
    <location>
        <begin position="1499"/>
        <end position="1514"/>
    </location>
</feature>
<dbReference type="PANTHER" id="PTHR22050:SF0">
    <property type="entry name" value="TRANSMEMBRANE PROTEIN 131 HOMOLOG"/>
    <property type="match status" value="1"/>
</dbReference>
<proteinExistence type="inferred from homology"/>
<comment type="subcellular location">
    <subcellularLocation>
        <location evidence="1">Membrane</location>
        <topology evidence="1">Single-pass type I membrane protein</topology>
    </subcellularLocation>
</comment>
<dbReference type="Gene3D" id="2.60.40.10">
    <property type="entry name" value="Immunoglobulins"/>
    <property type="match status" value="2"/>
</dbReference>
<comment type="similarity">
    <text evidence="2">Belongs to the TMEM131 family.</text>
</comment>
<dbReference type="Proteomes" id="UP000000305">
    <property type="component" value="Unassembled WGS sequence"/>
</dbReference>
<feature type="domain" description="TMEM131 second Ig-like" evidence="10">
    <location>
        <begin position="270"/>
        <end position="361"/>
    </location>
</feature>
<dbReference type="InterPro" id="IPR055436">
    <property type="entry name" value="Ig_TMEM131L_4"/>
</dbReference>
<dbReference type="Pfam" id="PF24495">
    <property type="entry name" value="Ig_TMEM131_2"/>
    <property type="match status" value="1"/>
</dbReference>
<feature type="transmembrane region" description="Helical" evidence="8">
    <location>
        <begin position="1202"/>
        <end position="1224"/>
    </location>
</feature>
<feature type="compositionally biased region" description="Low complexity" evidence="7">
    <location>
        <begin position="1341"/>
        <end position="1361"/>
    </location>
</feature>
<dbReference type="Pfam" id="PF12371">
    <property type="entry name" value="TMEM131_like_N"/>
    <property type="match status" value="1"/>
</dbReference>
<evidence type="ECO:0000256" key="8">
    <source>
        <dbReference type="SAM" id="Phobius"/>
    </source>
</evidence>
<dbReference type="STRING" id="6669.E9FTB8"/>
<protein>
    <submittedName>
        <fullName evidence="13">Uncharacterized protein</fullName>
    </submittedName>
</protein>
<feature type="region of interest" description="Disordered" evidence="7">
    <location>
        <begin position="1272"/>
        <end position="1424"/>
    </location>
</feature>
<dbReference type="OrthoDB" id="168404at2759"/>
<evidence type="ECO:0000256" key="1">
    <source>
        <dbReference type="ARBA" id="ARBA00004479"/>
    </source>
</evidence>
<feature type="domain" description="TMEM131L fourth Ig-like" evidence="11">
    <location>
        <begin position="902"/>
        <end position="1042"/>
    </location>
</feature>
<dbReference type="InterPro" id="IPR055437">
    <property type="entry name" value="TMEM131L_Ig_5"/>
</dbReference>
<feature type="region of interest" description="Disordered" evidence="7">
    <location>
        <begin position="1775"/>
        <end position="1799"/>
    </location>
</feature>
<organism evidence="13 14">
    <name type="scientific">Daphnia pulex</name>
    <name type="common">Water flea</name>
    <dbReference type="NCBI Taxonomy" id="6669"/>
    <lineage>
        <taxon>Eukaryota</taxon>
        <taxon>Metazoa</taxon>
        <taxon>Ecdysozoa</taxon>
        <taxon>Arthropoda</taxon>
        <taxon>Crustacea</taxon>
        <taxon>Branchiopoda</taxon>
        <taxon>Diplostraca</taxon>
        <taxon>Cladocera</taxon>
        <taxon>Anomopoda</taxon>
        <taxon>Daphniidae</taxon>
        <taxon>Daphnia</taxon>
    </lineage>
</organism>
<feature type="transmembrane region" description="Helical" evidence="8">
    <location>
        <begin position="1174"/>
        <end position="1195"/>
    </location>
</feature>
<keyword evidence="6 8" id="KW-0472">Membrane</keyword>
<dbReference type="eggNOG" id="KOG3620">
    <property type="taxonomic scope" value="Eukaryota"/>
</dbReference>
<evidence type="ECO:0000256" key="5">
    <source>
        <dbReference type="ARBA" id="ARBA00022989"/>
    </source>
</evidence>
<evidence type="ECO:0000256" key="7">
    <source>
        <dbReference type="SAM" id="MobiDB-lite"/>
    </source>
</evidence>
<evidence type="ECO:0000256" key="4">
    <source>
        <dbReference type="ARBA" id="ARBA00022729"/>
    </source>
</evidence>
<dbReference type="InterPro" id="IPR039877">
    <property type="entry name" value="TMEM131-like"/>
</dbReference>
<keyword evidence="3 8" id="KW-0812">Transmembrane</keyword>
<dbReference type="InterPro" id="IPR013783">
    <property type="entry name" value="Ig-like_fold"/>
</dbReference>
<feature type="region of interest" description="Disordered" evidence="7">
    <location>
        <begin position="1740"/>
        <end position="1763"/>
    </location>
</feature>
<feature type="compositionally biased region" description="Low complexity" evidence="7">
    <location>
        <begin position="1400"/>
        <end position="1409"/>
    </location>
</feature>
<feature type="compositionally biased region" description="Basic residues" evidence="7">
    <location>
        <begin position="1303"/>
        <end position="1313"/>
    </location>
</feature>